<keyword evidence="3 6" id="KW-0812">Transmembrane</keyword>
<accession>A0A0D0IPA3</accession>
<keyword evidence="2" id="KW-1003">Cell membrane</keyword>
<dbReference type="Pfam" id="PF02687">
    <property type="entry name" value="FtsX"/>
    <property type="match status" value="1"/>
</dbReference>
<dbReference type="AlphaFoldDB" id="A0A0D0IPA3"/>
<organism evidence="8 9">
    <name type="scientific">Leucobacter komagatae</name>
    <dbReference type="NCBI Taxonomy" id="55969"/>
    <lineage>
        <taxon>Bacteria</taxon>
        <taxon>Bacillati</taxon>
        <taxon>Actinomycetota</taxon>
        <taxon>Actinomycetes</taxon>
        <taxon>Micrococcales</taxon>
        <taxon>Microbacteriaceae</taxon>
        <taxon>Leucobacter</taxon>
    </lineage>
</organism>
<comment type="subcellular location">
    <subcellularLocation>
        <location evidence="1">Cell membrane</location>
        <topology evidence="1">Multi-pass membrane protein</topology>
    </subcellularLocation>
</comment>
<evidence type="ECO:0000256" key="3">
    <source>
        <dbReference type="ARBA" id="ARBA00022692"/>
    </source>
</evidence>
<evidence type="ECO:0000313" key="8">
    <source>
        <dbReference type="EMBL" id="KIP53389.1"/>
    </source>
</evidence>
<gene>
    <name evidence="8" type="ORF">SD72_04000</name>
</gene>
<dbReference type="InterPro" id="IPR003838">
    <property type="entry name" value="ABC3_permease_C"/>
</dbReference>
<keyword evidence="9" id="KW-1185">Reference proteome</keyword>
<dbReference type="RefSeq" id="WP_042543126.1">
    <property type="nucleotide sequence ID" value="NZ_JXSQ01000003.1"/>
</dbReference>
<reference evidence="8 9" key="1">
    <citation type="submission" date="2015-01" db="EMBL/GenBank/DDBJ databases">
        <title>Draft genome sequence of Leucobacter komagatae strain VKM ST2845.</title>
        <authorList>
            <person name="Karlyshev A.V."/>
            <person name="Kudryashova E.B."/>
        </authorList>
    </citation>
    <scope>NUCLEOTIDE SEQUENCE [LARGE SCALE GENOMIC DNA]</scope>
    <source>
        <strain evidence="8 9">VKM ST2845</strain>
    </source>
</reference>
<dbReference type="EMBL" id="JXSQ01000003">
    <property type="protein sequence ID" value="KIP53389.1"/>
    <property type="molecule type" value="Genomic_DNA"/>
</dbReference>
<feature type="transmembrane region" description="Helical" evidence="6">
    <location>
        <begin position="114"/>
        <end position="134"/>
    </location>
</feature>
<name>A0A0D0IPA3_9MICO</name>
<dbReference type="Proteomes" id="UP000032120">
    <property type="component" value="Unassembled WGS sequence"/>
</dbReference>
<protein>
    <recommendedName>
        <fullName evidence="7">ABC3 transporter permease C-terminal domain-containing protein</fullName>
    </recommendedName>
</protein>
<feature type="transmembrane region" description="Helical" evidence="6">
    <location>
        <begin position="61"/>
        <end position="81"/>
    </location>
</feature>
<feature type="domain" description="ABC3 transporter permease C-terminal" evidence="7">
    <location>
        <begin position="79"/>
        <end position="179"/>
    </location>
</feature>
<comment type="caution">
    <text evidence="8">The sequence shown here is derived from an EMBL/GenBank/DDBJ whole genome shotgun (WGS) entry which is preliminary data.</text>
</comment>
<sequence length="452" mass="46767">MRGDRYPSATWLLVRPRGGSTAVFAMQVVAAAVATLLSFAVAIVALTFWRVPAAEPAYRVLALALAVLLALPLTALSSAAARLSARSREERLATLRLLGVSAPRVRRLAVAESTAVAAIGVAVGTALGSLLPFALQFFPVHGSRLGPADLALPWWLTLVIPLALIGVAALSGLLGLRKVILSPLGVSARTDAPRMSWARVFLTVGAVGAAVAVTRAVSPGWGLPAAVAALSLALLASMAALSALGPFVLLWFARRRAARAADPAKLIAFRTVADAPRAAWRGVSVIALATFIVVPVGSLLGYLDAIQRSESGALLTQEQLFLLRDARSLLVVLAAVAFLVATCQLAMAQVASIIERRELFIALHRIGMQLPTMQRSRLRSATLPAVAAVTIALAATAALTAPVIFAGAVTSPLFTLTVAAVLLCGLALVAVCVAATAPVLRQELARDGGGSR</sequence>
<evidence type="ECO:0000256" key="1">
    <source>
        <dbReference type="ARBA" id="ARBA00004651"/>
    </source>
</evidence>
<evidence type="ECO:0000259" key="7">
    <source>
        <dbReference type="Pfam" id="PF02687"/>
    </source>
</evidence>
<proteinExistence type="predicted"/>
<dbReference type="OrthoDB" id="5118998at2"/>
<evidence type="ECO:0000256" key="5">
    <source>
        <dbReference type="ARBA" id="ARBA00023136"/>
    </source>
</evidence>
<evidence type="ECO:0000256" key="2">
    <source>
        <dbReference type="ARBA" id="ARBA00022475"/>
    </source>
</evidence>
<evidence type="ECO:0000256" key="6">
    <source>
        <dbReference type="SAM" id="Phobius"/>
    </source>
</evidence>
<feature type="transmembrane region" description="Helical" evidence="6">
    <location>
        <begin position="197"/>
        <end position="217"/>
    </location>
</feature>
<feature type="transmembrane region" description="Helical" evidence="6">
    <location>
        <begin position="223"/>
        <end position="252"/>
    </location>
</feature>
<keyword evidence="4 6" id="KW-1133">Transmembrane helix</keyword>
<dbReference type="GO" id="GO:0005886">
    <property type="term" value="C:plasma membrane"/>
    <property type="evidence" value="ECO:0007669"/>
    <property type="project" value="UniProtKB-SubCell"/>
</dbReference>
<feature type="transmembrane region" description="Helical" evidence="6">
    <location>
        <begin position="413"/>
        <end position="437"/>
    </location>
</feature>
<keyword evidence="5 6" id="KW-0472">Membrane</keyword>
<feature type="transmembrane region" description="Helical" evidence="6">
    <location>
        <begin position="326"/>
        <end position="347"/>
    </location>
</feature>
<evidence type="ECO:0000313" key="9">
    <source>
        <dbReference type="Proteomes" id="UP000032120"/>
    </source>
</evidence>
<feature type="transmembrane region" description="Helical" evidence="6">
    <location>
        <begin position="21"/>
        <end position="49"/>
    </location>
</feature>
<feature type="transmembrane region" description="Helical" evidence="6">
    <location>
        <begin position="154"/>
        <end position="176"/>
    </location>
</feature>
<feature type="transmembrane region" description="Helical" evidence="6">
    <location>
        <begin position="285"/>
        <end position="306"/>
    </location>
</feature>
<evidence type="ECO:0000256" key="4">
    <source>
        <dbReference type="ARBA" id="ARBA00022989"/>
    </source>
</evidence>
<feature type="transmembrane region" description="Helical" evidence="6">
    <location>
        <begin position="383"/>
        <end position="407"/>
    </location>
</feature>